<keyword evidence="5 7" id="KW-0408">Iron</keyword>
<feature type="binding site" evidence="7">
    <location>
        <position position="166"/>
    </location>
    <ligand>
        <name>Fe cation</name>
        <dbReference type="ChEBI" id="CHEBI:24875"/>
    </ligand>
</feature>
<dbReference type="RefSeq" id="WP_033434189.1">
    <property type="nucleotide sequence ID" value="NZ_CP034550.1"/>
</dbReference>
<dbReference type="InterPro" id="IPR036951">
    <property type="entry name" value="ArAA_hydroxylase_sf"/>
</dbReference>
<keyword evidence="4 9" id="KW-0560">Oxidoreductase</keyword>
<evidence type="ECO:0000256" key="3">
    <source>
        <dbReference type="ARBA" id="ARBA00022723"/>
    </source>
</evidence>
<gene>
    <name evidence="9" type="ORF">EKG83_18200</name>
</gene>
<feature type="binding site" evidence="7">
    <location>
        <position position="207"/>
    </location>
    <ligand>
        <name>Fe cation</name>
        <dbReference type="ChEBI" id="CHEBI:24875"/>
    </ligand>
</feature>
<dbReference type="Proteomes" id="UP000325787">
    <property type="component" value="Chromosome"/>
</dbReference>
<dbReference type="GO" id="GO:0005506">
    <property type="term" value="F:iron ion binding"/>
    <property type="evidence" value="ECO:0007669"/>
    <property type="project" value="InterPro"/>
</dbReference>
<evidence type="ECO:0000256" key="5">
    <source>
        <dbReference type="ARBA" id="ARBA00023004"/>
    </source>
</evidence>
<dbReference type="Gene3D" id="1.10.800.10">
    <property type="entry name" value="Aromatic amino acid hydroxylase"/>
    <property type="match status" value="1"/>
</dbReference>
<evidence type="ECO:0000313" key="10">
    <source>
        <dbReference type="Proteomes" id="UP000325787"/>
    </source>
</evidence>
<dbReference type="PANTHER" id="PTHR11473:SF24">
    <property type="entry name" value="PHENYLALANINE-4-HYDROXYLASE"/>
    <property type="match status" value="1"/>
</dbReference>
<comment type="cofactor">
    <cofactor evidence="1 7">
        <name>Fe(2+)</name>
        <dbReference type="ChEBI" id="CHEBI:29033"/>
    </cofactor>
</comment>
<dbReference type="InterPro" id="IPR036329">
    <property type="entry name" value="Aro-AA_hydroxylase_C_sf"/>
</dbReference>
<evidence type="ECO:0000256" key="4">
    <source>
        <dbReference type="ARBA" id="ARBA00023002"/>
    </source>
</evidence>
<keyword evidence="6 9" id="KW-0503">Monooxygenase</keyword>
<evidence type="ECO:0000256" key="7">
    <source>
        <dbReference type="PIRSR" id="PIRSR601273-2"/>
    </source>
</evidence>
<feature type="domain" description="Biopterin-dependent aromatic amino acid hydroxylase family profile" evidence="8">
    <location>
        <begin position="1"/>
        <end position="293"/>
    </location>
</feature>
<dbReference type="GO" id="GO:0004505">
    <property type="term" value="F:phenylalanine 4-monooxygenase activity"/>
    <property type="evidence" value="ECO:0007669"/>
    <property type="project" value="UniProtKB-EC"/>
</dbReference>
<dbReference type="AlphaFoldDB" id="A0A5Q0GYE6"/>
<dbReference type="PANTHER" id="PTHR11473">
    <property type="entry name" value="AROMATIC AMINO ACID HYDROXYLASE"/>
    <property type="match status" value="1"/>
</dbReference>
<evidence type="ECO:0000256" key="2">
    <source>
        <dbReference type="ARBA" id="ARBA00009712"/>
    </source>
</evidence>
<sequence>MDDVALYAPMTYDESGYPRYAFPANHPAHGDEDYTERRNRIAHLGAQHVYGTPAPEIDYHERDHETWRVIQRSLAERHDEYAATDVVKWAAELALPADRVPQLNEVTERLTAMTGFGLQPAVGFVPIEEFYGVQADRRFYAAQFIRHHSQPLFSPEADVVHELVGHAPALGNPKVAELYRLTGEAVRRVAEPRTIELISRIFWFTLEYGVIEEGGQFRAYGAGLLSSFGELERFREADIRPLDLKGMATTEYDITDYQHVLFAGRSIDHVHEFFSEFLRTVDDEDPDRIGVSF</sequence>
<dbReference type="SUPFAM" id="SSF56534">
    <property type="entry name" value="Aromatic aminoacid monoxygenases, catalytic and oligomerization domains"/>
    <property type="match status" value="1"/>
</dbReference>
<dbReference type="InterPro" id="IPR001273">
    <property type="entry name" value="ArAA_hydroxylase"/>
</dbReference>
<dbReference type="EMBL" id="CP034550">
    <property type="protein sequence ID" value="QFZ19117.1"/>
    <property type="molecule type" value="Genomic_DNA"/>
</dbReference>
<evidence type="ECO:0000259" key="8">
    <source>
        <dbReference type="PROSITE" id="PS51410"/>
    </source>
</evidence>
<dbReference type="PRINTS" id="PR00372">
    <property type="entry name" value="FYWHYDRXLASE"/>
</dbReference>
<dbReference type="EC" id="1.14.16.1" evidence="9"/>
<dbReference type="InterPro" id="IPR019774">
    <property type="entry name" value="Aromatic-AA_hydroxylase_C"/>
</dbReference>
<evidence type="ECO:0000256" key="1">
    <source>
        <dbReference type="ARBA" id="ARBA00001954"/>
    </source>
</evidence>
<name>A0A5Q0GYE6_SACSY</name>
<comment type="similarity">
    <text evidence="2">Belongs to the biopterin-dependent aromatic amino acid hydroxylase family.</text>
</comment>
<evidence type="ECO:0000256" key="6">
    <source>
        <dbReference type="ARBA" id="ARBA00023033"/>
    </source>
</evidence>
<dbReference type="PROSITE" id="PS51410">
    <property type="entry name" value="BH4_AAA_HYDROXYL_2"/>
    <property type="match status" value="1"/>
</dbReference>
<feature type="binding site" evidence="7">
    <location>
        <position position="161"/>
    </location>
    <ligand>
        <name>Fe cation</name>
        <dbReference type="ChEBI" id="CHEBI:24875"/>
    </ligand>
</feature>
<proteinExistence type="inferred from homology"/>
<accession>A0A5Q0GYE6</accession>
<protein>
    <submittedName>
        <fullName evidence="9">Phenylalanine 4-monooxygenase</fullName>
        <ecNumber evidence="9">1.14.16.1</ecNumber>
    </submittedName>
</protein>
<keyword evidence="10" id="KW-1185">Reference proteome</keyword>
<dbReference type="Pfam" id="PF00351">
    <property type="entry name" value="Biopterin_H"/>
    <property type="match status" value="1"/>
</dbReference>
<dbReference type="KEGG" id="ssyi:EKG83_18200"/>
<reference evidence="10" key="1">
    <citation type="journal article" date="2021" name="Curr. Microbiol.">
        <title>Complete genome of nocamycin-producing strain Saccharothrix syringae NRRL B-16468 reveals the biosynthetic potential for secondary metabolites.</title>
        <authorList>
            <person name="Mo X."/>
            <person name="Yang S."/>
        </authorList>
    </citation>
    <scope>NUCLEOTIDE SEQUENCE [LARGE SCALE GENOMIC DNA]</scope>
    <source>
        <strain evidence="10">ATCC 51364 / DSM 43886 / JCM 6844 / KCTC 9398 / NBRC 14523 / NRRL B-16468 / INA 2240</strain>
    </source>
</reference>
<evidence type="ECO:0000313" key="9">
    <source>
        <dbReference type="EMBL" id="QFZ19117.1"/>
    </source>
</evidence>
<keyword evidence="3 7" id="KW-0479">Metal-binding</keyword>
<dbReference type="OrthoDB" id="9780502at2"/>
<dbReference type="NCBIfam" id="NF008877">
    <property type="entry name" value="PRK11913.1-2"/>
    <property type="match status" value="1"/>
</dbReference>
<organism evidence="9 10">
    <name type="scientific">Saccharothrix syringae</name>
    <name type="common">Nocardiopsis syringae</name>
    <dbReference type="NCBI Taxonomy" id="103733"/>
    <lineage>
        <taxon>Bacteria</taxon>
        <taxon>Bacillati</taxon>
        <taxon>Actinomycetota</taxon>
        <taxon>Actinomycetes</taxon>
        <taxon>Pseudonocardiales</taxon>
        <taxon>Pseudonocardiaceae</taxon>
        <taxon>Saccharothrix</taxon>
    </lineage>
</organism>